<dbReference type="AlphaFoldDB" id="A0A7H1D0H7"/>
<reference evidence="1" key="1">
    <citation type="journal article" date="2004" name="Science">
        <title>Reverse methanogenesis: testing the hypothesis with environmental genomics.</title>
        <authorList>
            <person name="Hallam S.J."/>
            <person name="Putnam N."/>
            <person name="Preston C.M."/>
            <person name="Detter J.C."/>
            <person name="Rokhsar D."/>
            <person name="Richardson P.M."/>
            <person name="DeLong E.F."/>
        </authorList>
    </citation>
    <scope>NUCLEOTIDE SEQUENCE</scope>
</reference>
<name>A0A7H1D0H7_UNCAG</name>
<accession>A0A7H1D0H7</accession>
<proteinExistence type="predicted"/>
<gene>
    <name evidence="1" type="ORF">GZ26G2_80</name>
</gene>
<dbReference type="InterPro" id="IPR007487">
    <property type="entry name" value="ABC_transpt-TYRBP-like"/>
</dbReference>
<sequence length="112" mass="11818">MLIPVPAPVVADWTIRNNILPEIGFVATDAEEGLLAAVGVSYYKIGIYAGVIGGEILGGASPATITIIDPKVTDVTFNLERAEMLGIIIPATELAYATAVFHYVPFLSSRQG</sequence>
<organism evidence="1">
    <name type="scientific">Uncultured archaeon GZfos26G2</name>
    <dbReference type="NCBI Taxonomy" id="3386331"/>
    <lineage>
        <taxon>Archaea</taxon>
        <taxon>Methanobacteriati</taxon>
        <taxon>Methanobacteriota</taxon>
        <taxon>Stenosarchaea group</taxon>
        <taxon>Methanomicrobia</taxon>
        <taxon>Candidatus Methanophagales</taxon>
        <taxon>Candidatus Methanophagaceae</taxon>
        <taxon>Candidatus Methanophaga</taxon>
    </lineage>
</organism>
<evidence type="ECO:0000313" key="1">
    <source>
        <dbReference type="EMBL" id="QNS30084.1"/>
    </source>
</evidence>
<dbReference type="EMBL" id="AY714843">
    <property type="protein sequence ID" value="QNS30084.1"/>
    <property type="molecule type" value="Genomic_DNA"/>
</dbReference>
<dbReference type="Pfam" id="PF04392">
    <property type="entry name" value="ABC_sub_bind"/>
    <property type="match status" value="1"/>
</dbReference>
<protein>
    <submittedName>
        <fullName evidence="1">Uncharacterized protein</fullName>
    </submittedName>
</protein>